<dbReference type="PANTHER" id="PTHR14296">
    <property type="entry name" value="REMODELING AND SPACING FACTOR 1"/>
    <property type="match status" value="1"/>
</dbReference>
<comment type="caution">
    <text evidence="2">The sequence shown here is derived from an EMBL/GenBank/DDBJ whole genome shotgun (WGS) entry which is preliminary data.</text>
</comment>
<feature type="compositionally biased region" description="Pro residues" evidence="1">
    <location>
        <begin position="1"/>
        <end position="12"/>
    </location>
</feature>
<protein>
    <recommendedName>
        <fullName evidence="4">DDT domain-containing protein</fullName>
    </recommendedName>
</protein>
<dbReference type="Proteomes" id="UP000287651">
    <property type="component" value="Unassembled WGS sequence"/>
</dbReference>
<evidence type="ECO:0000313" key="2">
    <source>
        <dbReference type="EMBL" id="RRT67791.1"/>
    </source>
</evidence>
<sequence>MRDDPPAGPPPAADESSSPGEDLQPPPPQADPSPRKTRFPRACTSRPAAAARPPPPERRPVTRREKEQQQKAGRVIMPLVQPPPPSQLPRWELRSMWELASVLNFLHVSAPLPPLLNIGMEFSAEELETALITPNSTLDDVHMPLLKVRSF</sequence>
<organism evidence="2 3">
    <name type="scientific">Ensete ventricosum</name>
    <name type="common">Abyssinian banana</name>
    <name type="synonym">Musa ensete</name>
    <dbReference type="NCBI Taxonomy" id="4639"/>
    <lineage>
        <taxon>Eukaryota</taxon>
        <taxon>Viridiplantae</taxon>
        <taxon>Streptophyta</taxon>
        <taxon>Embryophyta</taxon>
        <taxon>Tracheophyta</taxon>
        <taxon>Spermatophyta</taxon>
        <taxon>Magnoliopsida</taxon>
        <taxon>Liliopsida</taxon>
        <taxon>Zingiberales</taxon>
        <taxon>Musaceae</taxon>
        <taxon>Ensete</taxon>
    </lineage>
</organism>
<dbReference type="EMBL" id="AMZH03004909">
    <property type="protein sequence ID" value="RRT67791.1"/>
    <property type="molecule type" value="Genomic_DNA"/>
</dbReference>
<feature type="region of interest" description="Disordered" evidence="1">
    <location>
        <begin position="1"/>
        <end position="85"/>
    </location>
</feature>
<dbReference type="GO" id="GO:0006355">
    <property type="term" value="P:regulation of DNA-templated transcription"/>
    <property type="evidence" value="ECO:0007669"/>
    <property type="project" value="InterPro"/>
</dbReference>
<evidence type="ECO:0000256" key="1">
    <source>
        <dbReference type="SAM" id="MobiDB-lite"/>
    </source>
</evidence>
<gene>
    <name evidence="2" type="ORF">B296_00036382</name>
</gene>
<dbReference type="GO" id="GO:0031213">
    <property type="term" value="C:RSF complex"/>
    <property type="evidence" value="ECO:0007669"/>
    <property type="project" value="InterPro"/>
</dbReference>
<feature type="compositionally biased region" description="Low complexity" evidence="1">
    <location>
        <begin position="40"/>
        <end position="51"/>
    </location>
</feature>
<proteinExistence type="predicted"/>
<evidence type="ECO:0008006" key="4">
    <source>
        <dbReference type="Google" id="ProtNLM"/>
    </source>
</evidence>
<reference evidence="2 3" key="1">
    <citation type="journal article" date="2014" name="Agronomy (Basel)">
        <title>A Draft Genome Sequence for Ensete ventricosum, the Drought-Tolerant Tree Against Hunger.</title>
        <authorList>
            <person name="Harrison J."/>
            <person name="Moore K.A."/>
            <person name="Paszkiewicz K."/>
            <person name="Jones T."/>
            <person name="Grant M."/>
            <person name="Ambacheew D."/>
            <person name="Muzemil S."/>
            <person name="Studholme D.J."/>
        </authorList>
    </citation>
    <scope>NUCLEOTIDE SEQUENCE [LARGE SCALE GENOMIC DNA]</scope>
</reference>
<name>A0A426ZUZ5_ENSVE</name>
<feature type="compositionally biased region" description="Basic and acidic residues" evidence="1">
    <location>
        <begin position="55"/>
        <end position="69"/>
    </location>
</feature>
<dbReference type="PANTHER" id="PTHR14296:SF3">
    <property type="entry name" value="DIKAR, ISOFORM F"/>
    <property type="match status" value="1"/>
</dbReference>
<dbReference type="AlphaFoldDB" id="A0A426ZUZ5"/>
<accession>A0A426ZUZ5</accession>
<evidence type="ECO:0000313" key="3">
    <source>
        <dbReference type="Proteomes" id="UP000287651"/>
    </source>
</evidence>
<dbReference type="InterPro" id="IPR028938">
    <property type="entry name" value="Rsf1-like"/>
</dbReference>